<dbReference type="InterPro" id="IPR038261">
    <property type="entry name" value="GPP34-like_sf"/>
</dbReference>
<proteinExistence type="predicted"/>
<dbReference type="Gene3D" id="1.10.3630.10">
    <property type="entry name" value="yeast vps74-n-term truncation variant domain like"/>
    <property type="match status" value="1"/>
</dbReference>
<keyword evidence="3" id="KW-0446">Lipid-binding</keyword>
<reference evidence="5 6" key="1">
    <citation type="submission" date="2022-11" db="EMBL/GenBank/DDBJ databases">
        <title>Desulfobotulus tamanensis H1 sp. nov. - anaerobic, alkaliphilic, sulphate reducing bacterium isolated from terrestrial mud volcano.</title>
        <authorList>
            <person name="Frolova A."/>
            <person name="Merkel A.Y."/>
            <person name="Slobodkin A.I."/>
        </authorList>
    </citation>
    <scope>NUCLEOTIDE SEQUENCE [LARGE SCALE GENOMIC DNA]</scope>
    <source>
        <strain evidence="5 6">H1</strain>
    </source>
</reference>
<evidence type="ECO:0000313" key="6">
    <source>
        <dbReference type="Proteomes" id="UP001209681"/>
    </source>
</evidence>
<comment type="caution">
    <text evidence="5">The sequence shown here is derived from an EMBL/GenBank/DDBJ whole genome shotgun (WGS) entry which is preliminary data.</text>
</comment>
<keyword evidence="2" id="KW-0333">Golgi apparatus</keyword>
<dbReference type="RefSeq" id="WP_265425150.1">
    <property type="nucleotide sequence ID" value="NZ_JAPFPW010000010.1"/>
</dbReference>
<keyword evidence="4" id="KW-0472">Membrane</keyword>
<comment type="subcellular location">
    <subcellularLocation>
        <location evidence="1">Golgi apparatus membrane</location>
        <topology evidence="1">Peripheral membrane protein</topology>
        <orientation evidence="1">Cytoplasmic side</orientation>
    </subcellularLocation>
</comment>
<dbReference type="Pfam" id="PF05719">
    <property type="entry name" value="GPP34"/>
    <property type="match status" value="1"/>
</dbReference>
<organism evidence="5 6">
    <name type="scientific">Desulfobotulus pelophilus</name>
    <dbReference type="NCBI Taxonomy" id="2823377"/>
    <lineage>
        <taxon>Bacteria</taxon>
        <taxon>Pseudomonadati</taxon>
        <taxon>Thermodesulfobacteriota</taxon>
        <taxon>Desulfobacteria</taxon>
        <taxon>Desulfobacterales</taxon>
        <taxon>Desulfobacteraceae</taxon>
        <taxon>Desulfobotulus</taxon>
    </lineage>
</organism>
<evidence type="ECO:0000313" key="5">
    <source>
        <dbReference type="EMBL" id="MCW7754230.1"/>
    </source>
</evidence>
<evidence type="ECO:0000256" key="1">
    <source>
        <dbReference type="ARBA" id="ARBA00004255"/>
    </source>
</evidence>
<dbReference type="Proteomes" id="UP001209681">
    <property type="component" value="Unassembled WGS sequence"/>
</dbReference>
<gene>
    <name evidence="5" type="ORF">OOT00_09545</name>
</gene>
<accession>A0ABT3N9X0</accession>
<dbReference type="PANTHER" id="PTHR12704">
    <property type="entry name" value="TRANS-GOLGI PROTEIN GMX33"/>
    <property type="match status" value="1"/>
</dbReference>
<dbReference type="EMBL" id="JAPFPW010000010">
    <property type="protein sequence ID" value="MCW7754230.1"/>
    <property type="molecule type" value="Genomic_DNA"/>
</dbReference>
<sequence length="220" mass="24851">MLTFAEEILLLALDDQMEAFMPLPPQVLKLALSGAFLLELAISGHIDTDLETLRVIRTTPTGNPLLDEALVLLQKSQGLHSTGYWLKELVWNMPQKKERVLQALVEKGVLKVENHKILWVFTIRRYPMMDGKEVQEVRSRLRDLITGDAIPDPRDAVLVGLVHACHLFENLFTREERQLYAPRIENLARLELIGREVNRAITNASIAFAESMSASISGMV</sequence>
<evidence type="ECO:0000256" key="3">
    <source>
        <dbReference type="ARBA" id="ARBA00023121"/>
    </source>
</evidence>
<name>A0ABT3N9X0_9BACT</name>
<evidence type="ECO:0000256" key="2">
    <source>
        <dbReference type="ARBA" id="ARBA00023034"/>
    </source>
</evidence>
<dbReference type="PANTHER" id="PTHR12704:SF2">
    <property type="entry name" value="GOLGI PHOSPHOPROTEIN 3 HOMOLOG SAURON"/>
    <property type="match status" value="1"/>
</dbReference>
<dbReference type="InterPro" id="IPR008628">
    <property type="entry name" value="GPP34-like"/>
</dbReference>
<evidence type="ECO:0000256" key="4">
    <source>
        <dbReference type="ARBA" id="ARBA00023136"/>
    </source>
</evidence>
<protein>
    <submittedName>
        <fullName evidence="5">GPP34 family phosphoprotein</fullName>
    </submittedName>
</protein>
<keyword evidence="6" id="KW-1185">Reference proteome</keyword>